<dbReference type="CDD" id="cd00167">
    <property type="entry name" value="SANT"/>
    <property type="match status" value="1"/>
</dbReference>
<feature type="compositionally biased region" description="Polar residues" evidence="5">
    <location>
        <begin position="714"/>
        <end position="730"/>
    </location>
</feature>
<feature type="compositionally biased region" description="Polar residues" evidence="5">
    <location>
        <begin position="827"/>
        <end position="838"/>
    </location>
</feature>
<feature type="region of interest" description="Disordered" evidence="5">
    <location>
        <begin position="678"/>
        <end position="739"/>
    </location>
</feature>
<evidence type="ECO:0000256" key="5">
    <source>
        <dbReference type="SAM" id="MobiDB-lite"/>
    </source>
</evidence>
<feature type="compositionally biased region" description="Low complexity" evidence="5">
    <location>
        <begin position="1992"/>
        <end position="2018"/>
    </location>
</feature>
<feature type="domain" description="SANT" evidence="7">
    <location>
        <begin position="618"/>
        <end position="665"/>
    </location>
</feature>
<feature type="compositionally biased region" description="Low complexity" evidence="5">
    <location>
        <begin position="397"/>
        <end position="413"/>
    </location>
</feature>
<evidence type="ECO:0000256" key="2">
    <source>
        <dbReference type="ARBA" id="ARBA00010097"/>
    </source>
</evidence>
<dbReference type="GO" id="GO:0032991">
    <property type="term" value="C:protein-containing complex"/>
    <property type="evidence" value="ECO:0007669"/>
    <property type="project" value="UniProtKB-ARBA"/>
</dbReference>
<keyword evidence="3 4" id="KW-0175">Coiled coil</keyword>
<feature type="region of interest" description="Disordered" evidence="5">
    <location>
        <begin position="1205"/>
        <end position="1244"/>
    </location>
</feature>
<feature type="compositionally biased region" description="Polar residues" evidence="5">
    <location>
        <begin position="25"/>
        <end position="36"/>
    </location>
</feature>
<reference evidence="8" key="2">
    <citation type="submission" date="2015-06" db="UniProtKB">
        <authorList>
            <consortium name="EnsemblMetazoa"/>
        </authorList>
    </citation>
    <scope>IDENTIFICATION</scope>
</reference>
<dbReference type="SUPFAM" id="SSF46689">
    <property type="entry name" value="Homeodomain-like"/>
    <property type="match status" value="2"/>
</dbReference>
<dbReference type="InterPro" id="IPR009057">
    <property type="entry name" value="Homeodomain-like_sf"/>
</dbReference>
<proteinExistence type="inferred from homology"/>
<sequence length="2062" mass="230547">MSSGSLMKTSYYPGVEAISPALPSEESQPDYSSTFRTSKDELLQNIDKIDREISQTETQISELKERKKQLELKAVSRDSVKDVRENVDNSSETRQLSIAQHIYSENRKKARESHATLYKLGPKFDLPLYNQPSDSPVYHKNIEKFKTFKPRLIKYFKRRHEERKAREKYLLETYDRLMSEWLKKLEKSECNPSKKAKDNKTREFFEKQFPELRKQREDRERLSRAGQRIRSDADLEEIMDGLQEQELEDRKMRSCAVIPPIIQDDKTRRYKFINSNGLVENPVEEYKELQLINVWLDHEKEIFREKFLQHPKNFGLIASYLERKTVPDCVHYYYLSKKRENYKQLLRKQVKKRTRALVKQQQQQQAQQQAQQASQQQSDAKGQADESSQAASGTEANSESSQNVVVQNDVDSNYSLTSKGESKDLSNSGNQPDNSSAVSLPLPGVTSSSGTKGLNDCNGKRDLSNKRHQGNADDISDNEENKCDGLVIKCCVCEDVIPPNSKCSSITKSNYHLYGINLDEIKGELKVCLNCRFKHVRKECPIQSCKTAKRKVKRLKLLPQQWFDLPNDLKQSIAKEMNIPPDIRKCCTRCVIRISRRIGAISPLLTYTRKSFTNEYHDWKDEEINKLKDGLSTKGKNWGEISTIVGSKDADQCKEFYFNYKYKLNLNQSIDSYWSKIGDSKPQASDSEDYWKDNSEDDSEATSSADEGVEKSNNDTINTSSPPTKISSGETVPTTTTTNTCNQYNAAVTTSQTIPVTSESVTITTKPRNSSSTSGDGSDLSSFPENKLGDLRAISTSQGSLKSDYDSSATVSADEGRGNGDDDMRSSPPSSKLPQRANSVMPAFPSSNHVILPSTDRAVRPASHDPAFTLEPALSHSSRPMEGLVAQQRYRAPPFLIHHDANSIRPPTSNPIPLLKIKTENVLGPPPASFPEEKPRFVSDIIHRVIETSFRSPMSSGKPLTLPLVPEANHSLTGSYNSSGPSGQGMPPQSGRESHPMLINNSPVPIYPPEIKKEIPSEPCKFGANIKPSTSNEIRVPRFNPHPYIKPEGLAMMASYPPTYPTSVVFQHPPSSDHDNEIQDLSKKTRKLEEPYSQSNLPPPKRERFDSPPNIRGNEFKNSPVPHDHMTPTPPPAHSNQLKRTPIPDLPVSNLSSSENVPMSNRPIESSRAEESGFMFSDRPGFSSMMVYGPSGSPLLRPAIRTPTNKPPLSSASPVIHTPPPPLIASSKSYPMSSGVQLSPQPSYRDKVIPPQMVSASGSITQGTPIIMAQHGQMHSNQYNQNRYEGLFRQLTPTYPKDSGSITLGTPVPQDNSKRKNELPMRHDGLGKPYGPGVYDTGPMDPYYRRMPGSNMPYQPQNQPQYHGSPINFPPNEGHMKPKFQVESQSSINQIMIDFNTSKQMQPRQNPSADVKEPHSISSLLMRSADSNPHMSPQGRVPSSMYPFAPPANIANIVAASGVPSQVIMGNNDPRYPNPSSVAPRLMHSNPSRSSPTPEHWISKAGPTPGYPIVTMAKRQNVIQQYNAPGCKQSVIQSVKSNSPRDVGMRQEPWPSPRFMSSSPGYSTSHDAFQTLVDAAVAQKSLAIPPTREDQQRMGIMNLARSVRQSKSPSNERQSNDSIEKTLHDMHQRSRPIQDMGNLRFGMDDRLRLLEADKRCLMPSNDPQQQPGRSSVNRSEEDKSMDNKYLPCSSESLSPQTSHRLPFTKESFEKELRHQDSRLQDSYGRKSAESAELQNNQSKNLSRAQLVELGDIEASRIFSQSFQKDENPRNHSKGEITAANIIDAIITHQINQSGEEGPGKESQQSPNSAENKTSEVRPAVSTSANENAVSYSMNEQNKQQEREENLSKSFDNRTSFDQNQQQPQQMPINQIEKDDPTSNQNFRDHIATIISKSFSNNSKVTPIAQPVTIIPCSQENNPSQVQPLLQIPVSSLIQTSNRTTVSISRPNSRPGDSTNTCVSSEATSHSENPHSDWKLRKALQQQTKIDNENAQTSLSSSSNNLTPTTTTAATTTNSSSSNIDENQSKETPRAESPYRSANWMSNYNFEPISPPSPAASDDNDDK</sequence>
<dbReference type="GO" id="GO:0005654">
    <property type="term" value="C:nucleoplasm"/>
    <property type="evidence" value="ECO:0007669"/>
    <property type="project" value="UniProtKB-ARBA"/>
</dbReference>
<feature type="compositionally biased region" description="Basic and acidic residues" evidence="5">
    <location>
        <begin position="1706"/>
        <end position="1729"/>
    </location>
</feature>
<feature type="compositionally biased region" description="Polar residues" evidence="5">
    <location>
        <begin position="1979"/>
        <end position="1991"/>
    </location>
</feature>
<dbReference type="HOGENOM" id="CLU_232962_0_0_1"/>
<feature type="region of interest" description="Disordered" evidence="5">
    <location>
        <begin position="1657"/>
        <end position="1739"/>
    </location>
</feature>
<protein>
    <recommendedName>
        <fullName evidence="10">SANT domain-containing protein</fullName>
    </recommendedName>
</protein>
<dbReference type="PANTHER" id="PTHR13992:SF39">
    <property type="entry name" value="SMRTER, ISOFORM G"/>
    <property type="match status" value="1"/>
</dbReference>
<dbReference type="GO" id="GO:0000785">
    <property type="term" value="C:chromatin"/>
    <property type="evidence" value="ECO:0007669"/>
    <property type="project" value="TreeGrafter"/>
</dbReference>
<evidence type="ECO:0000256" key="1">
    <source>
        <dbReference type="ARBA" id="ARBA00004123"/>
    </source>
</evidence>
<evidence type="ECO:0000259" key="7">
    <source>
        <dbReference type="PROSITE" id="PS51293"/>
    </source>
</evidence>
<feature type="domain" description="Myb-like" evidence="6">
    <location>
        <begin position="619"/>
        <end position="661"/>
    </location>
</feature>
<feature type="compositionally biased region" description="Polar residues" evidence="5">
    <location>
        <begin position="385"/>
        <end position="396"/>
    </location>
</feature>
<feature type="compositionally biased region" description="Polar residues" evidence="5">
    <location>
        <begin position="1603"/>
        <end position="1613"/>
    </location>
</feature>
<feature type="domain" description="SANT" evidence="7">
    <location>
        <begin position="290"/>
        <end position="341"/>
    </location>
</feature>
<feature type="region of interest" description="Disordered" evidence="5">
    <location>
        <begin position="1063"/>
        <end position="1170"/>
    </location>
</feature>
<name>T1L2V3_TETUR</name>
<keyword evidence="9" id="KW-1185">Reference proteome</keyword>
<feature type="compositionally biased region" description="Polar residues" evidence="5">
    <location>
        <begin position="1689"/>
        <end position="1699"/>
    </location>
</feature>
<dbReference type="OrthoDB" id="10258692at2759"/>
<evidence type="ECO:0000256" key="4">
    <source>
        <dbReference type="SAM" id="Coils"/>
    </source>
</evidence>
<feature type="region of interest" description="Disordered" evidence="5">
    <location>
        <begin position="757"/>
        <end position="842"/>
    </location>
</feature>
<comment type="similarity">
    <text evidence="2">Belongs to the N-CoR nuclear receptor corepressors family.</text>
</comment>
<feature type="region of interest" description="Disordered" evidence="5">
    <location>
        <begin position="1471"/>
        <end position="1502"/>
    </location>
</feature>
<feature type="compositionally biased region" description="Low complexity" evidence="5">
    <location>
        <begin position="978"/>
        <end position="991"/>
    </location>
</feature>
<dbReference type="GO" id="GO:0006357">
    <property type="term" value="P:regulation of transcription by RNA polymerase II"/>
    <property type="evidence" value="ECO:0007669"/>
    <property type="project" value="TreeGrafter"/>
</dbReference>
<feature type="region of interest" description="Disordered" evidence="5">
    <location>
        <begin position="1792"/>
        <end position="1848"/>
    </location>
</feature>
<reference evidence="9" key="1">
    <citation type="submission" date="2011-08" db="EMBL/GenBank/DDBJ databases">
        <authorList>
            <person name="Rombauts S."/>
        </authorList>
    </citation>
    <scope>NUCLEOTIDE SEQUENCE</scope>
    <source>
        <strain evidence="9">London</strain>
    </source>
</reference>
<feature type="region of interest" description="Disordered" evidence="5">
    <location>
        <begin position="971"/>
        <end position="1040"/>
    </location>
</feature>
<organism evidence="8 9">
    <name type="scientific">Tetranychus urticae</name>
    <name type="common">Two-spotted spider mite</name>
    <dbReference type="NCBI Taxonomy" id="32264"/>
    <lineage>
        <taxon>Eukaryota</taxon>
        <taxon>Metazoa</taxon>
        <taxon>Ecdysozoa</taxon>
        <taxon>Arthropoda</taxon>
        <taxon>Chelicerata</taxon>
        <taxon>Arachnida</taxon>
        <taxon>Acari</taxon>
        <taxon>Acariformes</taxon>
        <taxon>Trombidiformes</taxon>
        <taxon>Prostigmata</taxon>
        <taxon>Eleutherengona</taxon>
        <taxon>Raphignathae</taxon>
        <taxon>Tetranychoidea</taxon>
        <taxon>Tetranychidae</taxon>
        <taxon>Tetranychus</taxon>
    </lineage>
</organism>
<evidence type="ECO:0000313" key="8">
    <source>
        <dbReference type="EnsemblMetazoa" id="tetur34g00520.1"/>
    </source>
</evidence>
<dbReference type="FunFam" id="1.10.10.60:FF:000026">
    <property type="entry name" value="Nuclear receptor corepressor 2 isoform 1"/>
    <property type="match status" value="1"/>
</dbReference>
<feature type="compositionally biased region" description="Polar residues" evidence="5">
    <location>
        <begin position="414"/>
        <end position="438"/>
    </location>
</feature>
<feature type="compositionally biased region" description="Basic and acidic residues" evidence="5">
    <location>
        <begin position="1071"/>
        <end position="1090"/>
    </location>
</feature>
<comment type="subcellular location">
    <subcellularLocation>
        <location evidence="1">Nucleus</location>
    </subcellularLocation>
</comment>
<dbReference type="PROSITE" id="PS50090">
    <property type="entry name" value="MYB_LIKE"/>
    <property type="match status" value="1"/>
</dbReference>
<dbReference type="PROSITE" id="PS51293">
    <property type="entry name" value="SANT"/>
    <property type="match status" value="2"/>
</dbReference>
<dbReference type="Gene3D" id="1.20.5.430">
    <property type="match status" value="1"/>
</dbReference>
<feature type="region of interest" description="Disordered" evidence="5">
    <location>
        <begin position="1"/>
        <end position="38"/>
    </location>
</feature>
<dbReference type="KEGG" id="tut:107369743"/>
<gene>
    <name evidence="8" type="primary">107369743</name>
</gene>
<dbReference type="InterPro" id="IPR051571">
    <property type="entry name" value="N-CoR_corepressor"/>
</dbReference>
<dbReference type="Pfam" id="PF15784">
    <property type="entry name" value="GPS2_interact"/>
    <property type="match status" value="1"/>
</dbReference>
<evidence type="ECO:0000313" key="9">
    <source>
        <dbReference type="Proteomes" id="UP000015104"/>
    </source>
</evidence>
<feature type="region of interest" description="Disordered" evidence="5">
    <location>
        <begin position="1601"/>
        <end position="1639"/>
    </location>
</feature>
<feature type="compositionally biased region" description="Basic and acidic residues" evidence="5">
    <location>
        <begin position="1614"/>
        <end position="1628"/>
    </location>
</feature>
<dbReference type="eggNOG" id="KOG1878">
    <property type="taxonomic scope" value="Eukaryota"/>
</dbReference>
<dbReference type="EMBL" id="CAEY01000991">
    <property type="status" value="NOT_ANNOTATED_CDS"/>
    <property type="molecule type" value="Genomic_DNA"/>
</dbReference>
<feature type="compositionally biased region" description="Basic and acidic residues" evidence="5">
    <location>
        <begin position="1312"/>
        <end position="1326"/>
    </location>
</feature>
<dbReference type="SMART" id="SM00717">
    <property type="entry name" value="SANT"/>
    <property type="match status" value="2"/>
</dbReference>
<dbReference type="OMA" id="QYNSYSA"/>
<evidence type="ECO:0008006" key="10">
    <source>
        <dbReference type="Google" id="ProtNLM"/>
    </source>
</evidence>
<feature type="compositionally biased region" description="Polar residues" evidence="5">
    <location>
        <begin position="1149"/>
        <end position="1159"/>
    </location>
</feature>
<dbReference type="Proteomes" id="UP000015104">
    <property type="component" value="Unassembled WGS sequence"/>
</dbReference>
<dbReference type="EnsemblMetazoa" id="tetur34g00520.1">
    <property type="protein sequence ID" value="tetur34g00520.1"/>
    <property type="gene ID" value="tetur34g00520"/>
</dbReference>
<feature type="region of interest" description="Disordered" evidence="5">
    <location>
        <begin position="368"/>
        <end position="477"/>
    </location>
</feature>
<dbReference type="InterPro" id="IPR001005">
    <property type="entry name" value="SANT/Myb"/>
</dbReference>
<dbReference type="Pfam" id="PF00249">
    <property type="entry name" value="Myb_DNA-binding"/>
    <property type="match status" value="1"/>
</dbReference>
<evidence type="ECO:0000259" key="6">
    <source>
        <dbReference type="PROSITE" id="PS50090"/>
    </source>
</evidence>
<feature type="compositionally biased region" description="Polar residues" evidence="5">
    <location>
        <begin position="1820"/>
        <end position="1833"/>
    </location>
</feature>
<feature type="region of interest" description="Disordered" evidence="5">
    <location>
        <begin position="1295"/>
        <end position="1333"/>
    </location>
</feature>
<feature type="compositionally biased region" description="Low complexity" evidence="5">
    <location>
        <begin position="770"/>
        <end position="782"/>
    </location>
</feature>
<feature type="compositionally biased region" description="Basic and acidic residues" evidence="5">
    <location>
        <begin position="814"/>
        <end position="825"/>
    </location>
</feature>
<accession>T1L2V3</accession>
<dbReference type="Gene3D" id="1.10.10.60">
    <property type="entry name" value="Homeodomain-like"/>
    <property type="match status" value="1"/>
</dbReference>
<feature type="compositionally biased region" description="Polar residues" evidence="5">
    <location>
        <begin position="794"/>
        <end position="811"/>
    </location>
</feature>
<evidence type="ECO:0000256" key="3">
    <source>
        <dbReference type="ARBA" id="ARBA00023054"/>
    </source>
</evidence>
<feature type="coiled-coil region" evidence="4">
    <location>
        <begin position="39"/>
        <end position="73"/>
    </location>
</feature>
<dbReference type="Gene3D" id="1.20.58.1880">
    <property type="match status" value="1"/>
</dbReference>
<dbReference type="PANTHER" id="PTHR13992">
    <property type="entry name" value="NUCLEAR RECEPTOR CO-REPRESSOR RELATED NCOR"/>
    <property type="match status" value="1"/>
</dbReference>
<feature type="region of interest" description="Disordered" evidence="5">
    <location>
        <begin position="1938"/>
        <end position="2062"/>
    </location>
</feature>
<feature type="compositionally biased region" description="Polar residues" evidence="5">
    <location>
        <begin position="1938"/>
        <end position="1966"/>
    </location>
</feature>
<feature type="compositionally biased region" description="Polar residues" evidence="5">
    <location>
        <begin position="1226"/>
        <end position="1242"/>
    </location>
</feature>
<feature type="compositionally biased region" description="Low complexity" evidence="5">
    <location>
        <begin position="368"/>
        <end position="378"/>
    </location>
</feature>
<dbReference type="InterPro" id="IPR017884">
    <property type="entry name" value="SANT_dom"/>
</dbReference>
<feature type="compositionally biased region" description="Polar residues" evidence="5">
    <location>
        <begin position="1661"/>
        <end position="1673"/>
    </location>
</feature>
<feature type="compositionally biased region" description="Polar residues" evidence="5">
    <location>
        <begin position="1801"/>
        <end position="1811"/>
    </location>
</feature>
<feature type="compositionally biased region" description="Polar residues" evidence="5">
    <location>
        <begin position="757"/>
        <end position="769"/>
    </location>
</feature>
<dbReference type="STRING" id="32264.T1L2V3"/>
<dbReference type="InterPro" id="IPR031557">
    <property type="entry name" value="N-CoR_GPS2_interact"/>
</dbReference>